<feature type="transmembrane region" description="Helical" evidence="1">
    <location>
        <begin position="356"/>
        <end position="373"/>
    </location>
</feature>
<evidence type="ECO:0000313" key="2">
    <source>
        <dbReference type="EMBL" id="TSB04622.1"/>
    </source>
</evidence>
<comment type="caution">
    <text evidence="2">The sequence shown here is derived from an EMBL/GenBank/DDBJ whole genome shotgun (WGS) entry which is preliminary data.</text>
</comment>
<feature type="transmembrane region" description="Helical" evidence="1">
    <location>
        <begin position="257"/>
        <end position="282"/>
    </location>
</feature>
<dbReference type="AlphaFoldDB" id="A0A553WIT9"/>
<organism evidence="2 3">
    <name type="scientific">Sphingorhabdus contaminans</name>
    <dbReference type="NCBI Taxonomy" id="1343899"/>
    <lineage>
        <taxon>Bacteria</taxon>
        <taxon>Pseudomonadati</taxon>
        <taxon>Pseudomonadota</taxon>
        <taxon>Alphaproteobacteria</taxon>
        <taxon>Sphingomonadales</taxon>
        <taxon>Sphingomonadaceae</taxon>
        <taxon>Sphingorhabdus</taxon>
    </lineage>
</organism>
<dbReference type="Proteomes" id="UP000320160">
    <property type="component" value="Unassembled WGS sequence"/>
</dbReference>
<feature type="transmembrane region" description="Helical" evidence="1">
    <location>
        <begin position="327"/>
        <end position="344"/>
    </location>
</feature>
<evidence type="ECO:0000313" key="3">
    <source>
        <dbReference type="Proteomes" id="UP000320160"/>
    </source>
</evidence>
<sequence>MLSVENVQEPPAALLSVVSTADAPHFPGPASSPLTIAGQSVLEWQLRALQKSGITTCFIEVDNVSGALLKLSDAGEHYGLKIHFVRTLEDLQNSADLKSRLVILAEGQYFAEDVVHRLIGAGTPCVATCEIGNESAAFERIDLTRCWAGFTLLDTEKLGSIQDIPEGWSIASTLLRFAIQIGTPFHPLPQTIIQNAEIAKISVPADAAAIGQKKMQARVDGVKGWIERNIFGAIAERLAPVAWSHEGHAKYAQLPPALALILSLALTAMNQPIFALLFLFLGMMSNQIQALIDVKSPARRSRAHVAIFWVISAISVLYIAIDQSDVASNTVEFTVIMLALVALASKIPATRWTSNLLCSPALLVLALCASAYFSGYAFGLKIIVFAQLALLLTEQYLARRGVGAQK</sequence>
<keyword evidence="3" id="KW-1185">Reference proteome</keyword>
<name>A0A553WIT9_9SPHN</name>
<evidence type="ECO:0000256" key="1">
    <source>
        <dbReference type="SAM" id="Phobius"/>
    </source>
</evidence>
<keyword evidence="1" id="KW-0472">Membrane</keyword>
<dbReference type="EMBL" id="VKKU01000001">
    <property type="protein sequence ID" value="TSB04622.1"/>
    <property type="molecule type" value="Genomic_DNA"/>
</dbReference>
<feature type="transmembrane region" description="Helical" evidence="1">
    <location>
        <begin position="303"/>
        <end position="321"/>
    </location>
</feature>
<dbReference type="OrthoDB" id="8477220at2"/>
<protein>
    <submittedName>
        <fullName evidence="2">Uncharacterized protein</fullName>
    </submittedName>
</protein>
<accession>A0A553WIT9</accession>
<keyword evidence="1" id="KW-0812">Transmembrane</keyword>
<keyword evidence="1" id="KW-1133">Transmembrane helix</keyword>
<gene>
    <name evidence="2" type="ORF">FOM92_04190</name>
</gene>
<dbReference type="RefSeq" id="WP_143775510.1">
    <property type="nucleotide sequence ID" value="NZ_VKKU01000001.1"/>
</dbReference>
<reference evidence="2 3" key="1">
    <citation type="submission" date="2019-07" db="EMBL/GenBank/DDBJ databases">
        <authorList>
            <person name="Park M."/>
        </authorList>
    </citation>
    <scope>NUCLEOTIDE SEQUENCE [LARGE SCALE GENOMIC DNA]</scope>
    <source>
        <strain evidence="2 3">KCTC32445</strain>
    </source>
</reference>
<proteinExistence type="predicted"/>